<feature type="region of interest" description="Disordered" evidence="1">
    <location>
        <begin position="1"/>
        <end position="47"/>
    </location>
</feature>
<reference evidence="2 3" key="1">
    <citation type="submission" date="2019-03" db="EMBL/GenBank/DDBJ databases">
        <title>The genome sequence of a newly discovered highly antifungal drug resistant Aspergillus species, Aspergillus tanneri NIH 1004.</title>
        <authorList>
            <person name="Mounaud S."/>
            <person name="Singh I."/>
            <person name="Joardar V."/>
            <person name="Pakala S."/>
            <person name="Pakala S."/>
            <person name="Venepally P."/>
            <person name="Hoover J."/>
            <person name="Nierman W."/>
            <person name="Chung J."/>
            <person name="Losada L."/>
        </authorList>
    </citation>
    <scope>NUCLEOTIDE SEQUENCE [LARGE SCALE GENOMIC DNA]</scope>
    <source>
        <strain evidence="2 3">NIH1004</strain>
    </source>
</reference>
<dbReference type="EMBL" id="SOSA01000043">
    <property type="protein sequence ID" value="THC98469.1"/>
    <property type="molecule type" value="Genomic_DNA"/>
</dbReference>
<dbReference type="VEuPathDB" id="FungiDB:EYZ11_002054"/>
<name>A0A4S3JRQ0_9EURO</name>
<sequence>MAPKNGATKKGKGAAEKQPNDPQTWTEDERLSTNCRMGGMSRPARDN</sequence>
<evidence type="ECO:0000313" key="2">
    <source>
        <dbReference type="EMBL" id="THC98469.1"/>
    </source>
</evidence>
<organism evidence="2 3">
    <name type="scientific">Aspergillus tanneri</name>
    <dbReference type="NCBI Taxonomy" id="1220188"/>
    <lineage>
        <taxon>Eukaryota</taxon>
        <taxon>Fungi</taxon>
        <taxon>Dikarya</taxon>
        <taxon>Ascomycota</taxon>
        <taxon>Pezizomycotina</taxon>
        <taxon>Eurotiomycetes</taxon>
        <taxon>Eurotiomycetidae</taxon>
        <taxon>Eurotiales</taxon>
        <taxon>Aspergillaceae</taxon>
        <taxon>Aspergillus</taxon>
        <taxon>Aspergillus subgen. Circumdati</taxon>
    </lineage>
</organism>
<evidence type="ECO:0000313" key="3">
    <source>
        <dbReference type="Proteomes" id="UP000308092"/>
    </source>
</evidence>
<accession>A0A4S3JRQ0</accession>
<comment type="caution">
    <text evidence="2">The sequence shown here is derived from an EMBL/GenBank/DDBJ whole genome shotgun (WGS) entry which is preliminary data.</text>
</comment>
<dbReference type="Proteomes" id="UP000308092">
    <property type="component" value="Unassembled WGS sequence"/>
</dbReference>
<evidence type="ECO:0000256" key="1">
    <source>
        <dbReference type="SAM" id="MobiDB-lite"/>
    </source>
</evidence>
<dbReference type="AlphaFoldDB" id="A0A4S3JRQ0"/>
<gene>
    <name evidence="2" type="ORF">EYZ11_002054</name>
</gene>
<protein>
    <submittedName>
        <fullName evidence="2">Uncharacterized protein</fullName>
    </submittedName>
</protein>
<proteinExistence type="predicted"/>
<keyword evidence="3" id="KW-1185">Reference proteome</keyword>